<evidence type="ECO:0000313" key="10">
    <source>
        <dbReference type="Proteomes" id="UP000177122"/>
    </source>
</evidence>
<dbReference type="InterPro" id="IPR051050">
    <property type="entry name" value="Lipid_II_flippase_MurJ/MviN"/>
</dbReference>
<keyword evidence="4" id="KW-0133">Cell shape</keyword>
<evidence type="ECO:0000256" key="2">
    <source>
        <dbReference type="ARBA" id="ARBA00022475"/>
    </source>
</evidence>
<name>A0A1G2CWD7_9BACT</name>
<dbReference type="GO" id="GO:0008360">
    <property type="term" value="P:regulation of cell shape"/>
    <property type="evidence" value="ECO:0007669"/>
    <property type="project" value="UniProtKB-KW"/>
</dbReference>
<feature type="transmembrane region" description="Helical" evidence="8">
    <location>
        <begin position="323"/>
        <end position="346"/>
    </location>
</feature>
<dbReference type="Proteomes" id="UP000177122">
    <property type="component" value="Unassembled WGS sequence"/>
</dbReference>
<evidence type="ECO:0008006" key="11">
    <source>
        <dbReference type="Google" id="ProtNLM"/>
    </source>
</evidence>
<feature type="transmembrane region" description="Helical" evidence="8">
    <location>
        <begin position="96"/>
        <end position="118"/>
    </location>
</feature>
<dbReference type="PANTHER" id="PTHR47019">
    <property type="entry name" value="LIPID II FLIPPASE MURJ"/>
    <property type="match status" value="1"/>
</dbReference>
<dbReference type="PRINTS" id="PR01806">
    <property type="entry name" value="VIRFACTRMVIN"/>
</dbReference>
<comment type="subcellular location">
    <subcellularLocation>
        <location evidence="1">Cell membrane</location>
        <topology evidence="1">Multi-pass membrane protein</topology>
    </subcellularLocation>
</comment>
<reference evidence="9 10" key="1">
    <citation type="journal article" date="2016" name="Nat. Commun.">
        <title>Thousands of microbial genomes shed light on interconnected biogeochemical processes in an aquifer system.</title>
        <authorList>
            <person name="Anantharaman K."/>
            <person name="Brown C.T."/>
            <person name="Hug L.A."/>
            <person name="Sharon I."/>
            <person name="Castelle C.J."/>
            <person name="Probst A.J."/>
            <person name="Thomas B.C."/>
            <person name="Singh A."/>
            <person name="Wilkins M.J."/>
            <person name="Karaoz U."/>
            <person name="Brodie E.L."/>
            <person name="Williams K.H."/>
            <person name="Hubbard S.S."/>
            <person name="Banfield J.F."/>
        </authorList>
    </citation>
    <scope>NUCLEOTIDE SEQUENCE [LARGE SCALE GENOMIC DNA]</scope>
</reference>
<organism evidence="9 10">
    <name type="scientific">Candidatus Lloydbacteria bacterium RIFCSPHIGHO2_01_FULL_49_22</name>
    <dbReference type="NCBI Taxonomy" id="1798658"/>
    <lineage>
        <taxon>Bacteria</taxon>
        <taxon>Candidatus Lloydiibacteriota</taxon>
    </lineage>
</organism>
<evidence type="ECO:0000256" key="7">
    <source>
        <dbReference type="ARBA" id="ARBA00023136"/>
    </source>
</evidence>
<protein>
    <recommendedName>
        <fullName evidence="11">Lipid II flippase MurJ</fullName>
    </recommendedName>
</protein>
<feature type="transmembrane region" description="Helical" evidence="8">
    <location>
        <begin position="12"/>
        <end position="32"/>
    </location>
</feature>
<evidence type="ECO:0000256" key="3">
    <source>
        <dbReference type="ARBA" id="ARBA00022692"/>
    </source>
</evidence>
<comment type="caution">
    <text evidence="9">The sequence shown here is derived from an EMBL/GenBank/DDBJ whole genome shotgun (WGS) entry which is preliminary data.</text>
</comment>
<proteinExistence type="predicted"/>
<evidence type="ECO:0000256" key="4">
    <source>
        <dbReference type="ARBA" id="ARBA00022960"/>
    </source>
</evidence>
<feature type="transmembrane region" description="Helical" evidence="8">
    <location>
        <begin position="358"/>
        <end position="379"/>
    </location>
</feature>
<accession>A0A1G2CWD7</accession>
<dbReference type="EMBL" id="MHLI01000020">
    <property type="protein sequence ID" value="OGZ04808.1"/>
    <property type="molecule type" value="Genomic_DNA"/>
</dbReference>
<dbReference type="GO" id="GO:0009252">
    <property type="term" value="P:peptidoglycan biosynthetic process"/>
    <property type="evidence" value="ECO:0007669"/>
    <property type="project" value="UniProtKB-KW"/>
</dbReference>
<keyword evidence="3 8" id="KW-0812">Transmembrane</keyword>
<dbReference type="GO" id="GO:0015648">
    <property type="term" value="F:lipid-linked peptidoglycan transporter activity"/>
    <property type="evidence" value="ECO:0007669"/>
    <property type="project" value="TreeGrafter"/>
</dbReference>
<sequence length="559" mass="61863">MDRLLRVFNREWSGLHEAAFLLAGTALLSQMLGLVRDRLLAQNFGANTSLDVYYAAFRVPDFLYASVASFVAVTVLIPFLLEHIALEHDKEKARHFIDSIFTAFVLGMVLVCVLAFFLLPHLARFIVPGFTESAEHSFIQLSRILLLSPFLLGISNLFGAITQSLRRFFVFALGPVLYNIGIIIGIIFLMPTFGLVGVVYGVLIGALLHVSIQLPVLMSSRLTPRVTLHIDRHVVYRVVRLSIPRTLALSATHLGTMVLIALASQIEVGSIAVFMLAMNLQSIPLAIVGMSYSVAAFPTLAKLWSVGDHDAFFEQITTATRHIIFWSFPAIMLFIVLRAQIVRTILGSGAFDWTATRLTAAALALFAVSVIAQNLVLLYTRAFYAMGKTRITVYANVSGAVLIVGSSFALLYLFSHQLTFRYFAETLLRVPDILGTSILMLPLGYSVGMIANLCFLAYSMWKRFPKFGASVKKAFLHSFTASVVMGFVAYHSLQVFANVVNTDLFLGIFFQGLLSGVIGICAGIFLLRLMENKELEEVWVSLHHKFWKAKTIAAEQEGL</sequence>
<feature type="transmembrane region" description="Helical" evidence="8">
    <location>
        <begin position="62"/>
        <end position="84"/>
    </location>
</feature>
<keyword evidence="7 8" id="KW-0472">Membrane</keyword>
<evidence type="ECO:0000256" key="8">
    <source>
        <dbReference type="SAM" id="Phobius"/>
    </source>
</evidence>
<dbReference type="Pfam" id="PF03023">
    <property type="entry name" value="MurJ"/>
    <property type="match status" value="1"/>
</dbReference>
<feature type="transmembrane region" description="Helical" evidence="8">
    <location>
        <begin position="505"/>
        <end position="527"/>
    </location>
</feature>
<evidence type="ECO:0000256" key="6">
    <source>
        <dbReference type="ARBA" id="ARBA00022989"/>
    </source>
</evidence>
<feature type="transmembrane region" description="Helical" evidence="8">
    <location>
        <begin position="474"/>
        <end position="493"/>
    </location>
</feature>
<feature type="transmembrane region" description="Helical" evidence="8">
    <location>
        <begin position="168"/>
        <end position="189"/>
    </location>
</feature>
<keyword evidence="5" id="KW-0573">Peptidoglycan synthesis</keyword>
<feature type="transmembrane region" description="Helical" evidence="8">
    <location>
        <begin position="195"/>
        <end position="217"/>
    </location>
</feature>
<dbReference type="PANTHER" id="PTHR47019:SF1">
    <property type="entry name" value="LIPID II FLIPPASE MURJ"/>
    <property type="match status" value="1"/>
</dbReference>
<feature type="transmembrane region" description="Helical" evidence="8">
    <location>
        <begin position="434"/>
        <end position="458"/>
    </location>
</feature>
<dbReference type="GO" id="GO:0034204">
    <property type="term" value="P:lipid translocation"/>
    <property type="evidence" value="ECO:0007669"/>
    <property type="project" value="TreeGrafter"/>
</dbReference>
<gene>
    <name evidence="9" type="ORF">A2845_05605</name>
</gene>
<evidence type="ECO:0000256" key="5">
    <source>
        <dbReference type="ARBA" id="ARBA00022984"/>
    </source>
</evidence>
<feature type="transmembrane region" description="Helical" evidence="8">
    <location>
        <begin position="138"/>
        <end position="161"/>
    </location>
</feature>
<dbReference type="InterPro" id="IPR004268">
    <property type="entry name" value="MurJ"/>
</dbReference>
<dbReference type="GO" id="GO:0005886">
    <property type="term" value="C:plasma membrane"/>
    <property type="evidence" value="ECO:0007669"/>
    <property type="project" value="UniProtKB-SubCell"/>
</dbReference>
<keyword evidence="6 8" id="KW-1133">Transmembrane helix</keyword>
<keyword evidence="2" id="KW-1003">Cell membrane</keyword>
<evidence type="ECO:0000313" key="9">
    <source>
        <dbReference type="EMBL" id="OGZ04808.1"/>
    </source>
</evidence>
<feature type="transmembrane region" description="Helical" evidence="8">
    <location>
        <begin position="391"/>
        <end position="414"/>
    </location>
</feature>
<dbReference type="AlphaFoldDB" id="A0A1G2CWD7"/>
<feature type="transmembrane region" description="Helical" evidence="8">
    <location>
        <begin position="283"/>
        <end position="303"/>
    </location>
</feature>
<evidence type="ECO:0000256" key="1">
    <source>
        <dbReference type="ARBA" id="ARBA00004651"/>
    </source>
</evidence>